<dbReference type="InterPro" id="IPR013098">
    <property type="entry name" value="Ig_I-set"/>
</dbReference>
<keyword evidence="4" id="KW-1185">Reference proteome</keyword>
<gene>
    <name evidence="3" type="ORF">PENTCL1PPCAC_1863</name>
</gene>
<evidence type="ECO:0000256" key="1">
    <source>
        <dbReference type="ARBA" id="ARBA00023319"/>
    </source>
</evidence>
<dbReference type="SUPFAM" id="SSF48726">
    <property type="entry name" value="Immunoglobulin"/>
    <property type="match status" value="1"/>
</dbReference>
<dbReference type="PANTHER" id="PTHR47633">
    <property type="entry name" value="IMMUNOGLOBULIN"/>
    <property type="match status" value="1"/>
</dbReference>
<organism evidence="3 4">
    <name type="scientific">Pristionchus entomophagus</name>
    <dbReference type="NCBI Taxonomy" id="358040"/>
    <lineage>
        <taxon>Eukaryota</taxon>
        <taxon>Metazoa</taxon>
        <taxon>Ecdysozoa</taxon>
        <taxon>Nematoda</taxon>
        <taxon>Chromadorea</taxon>
        <taxon>Rhabditida</taxon>
        <taxon>Rhabditina</taxon>
        <taxon>Diplogasteromorpha</taxon>
        <taxon>Diplogasteroidea</taxon>
        <taxon>Neodiplogasteridae</taxon>
        <taxon>Pristionchus</taxon>
    </lineage>
</organism>
<dbReference type="Pfam" id="PF07679">
    <property type="entry name" value="I-set"/>
    <property type="match status" value="1"/>
</dbReference>
<evidence type="ECO:0000313" key="4">
    <source>
        <dbReference type="Proteomes" id="UP001432027"/>
    </source>
</evidence>
<protein>
    <recommendedName>
        <fullName evidence="2">Immunoglobulin I-set domain-containing protein</fullName>
    </recommendedName>
</protein>
<keyword evidence="1" id="KW-0393">Immunoglobulin domain</keyword>
<name>A0AAV5SBY6_9BILA</name>
<dbReference type="AlphaFoldDB" id="A0AAV5SBY6"/>
<feature type="domain" description="Immunoglobulin I-set" evidence="2">
    <location>
        <begin position="13"/>
        <end position="104"/>
    </location>
</feature>
<reference evidence="3" key="1">
    <citation type="submission" date="2023-10" db="EMBL/GenBank/DDBJ databases">
        <title>Genome assembly of Pristionchus species.</title>
        <authorList>
            <person name="Yoshida K."/>
            <person name="Sommer R.J."/>
        </authorList>
    </citation>
    <scope>NUCLEOTIDE SEQUENCE</scope>
    <source>
        <strain evidence="3">RS0144</strain>
    </source>
</reference>
<feature type="non-terminal residue" evidence="3">
    <location>
        <position position="1"/>
    </location>
</feature>
<dbReference type="PANTHER" id="PTHR47633:SF4">
    <property type="entry name" value="MYOPALLADIN ISOFORM X1"/>
    <property type="match status" value="1"/>
</dbReference>
<dbReference type="EMBL" id="BTSX01000001">
    <property type="protein sequence ID" value="GMS79688.1"/>
    <property type="molecule type" value="Genomic_DNA"/>
</dbReference>
<dbReference type="FunFam" id="2.60.40.10:FF:000107">
    <property type="entry name" value="Myosin, light chain kinase a"/>
    <property type="match status" value="1"/>
</dbReference>
<dbReference type="Gene3D" id="2.60.40.10">
    <property type="entry name" value="Immunoglobulins"/>
    <property type="match status" value="1"/>
</dbReference>
<dbReference type="Proteomes" id="UP001432027">
    <property type="component" value="Unassembled WGS sequence"/>
</dbReference>
<comment type="caution">
    <text evidence="3">The sequence shown here is derived from an EMBL/GenBank/DDBJ whole genome shotgun (WGS) entry which is preliminary data.</text>
</comment>
<proteinExistence type="predicted"/>
<evidence type="ECO:0000259" key="2">
    <source>
        <dbReference type="Pfam" id="PF07679"/>
    </source>
</evidence>
<sequence>HGLATIPEEMSLPHFDAVISDIDAIEGETVKIEVAVSGEPQPEVSFFMNAVQVSERSSERVEIHRLPSSVTMLLHNVEKSDEAEIAVCALNVAGEAWCYAELFVHPSQGQYETSIHTNPCQKDVLDEW</sequence>
<dbReference type="InterPro" id="IPR013783">
    <property type="entry name" value="Ig-like_fold"/>
</dbReference>
<evidence type="ECO:0000313" key="3">
    <source>
        <dbReference type="EMBL" id="GMS79688.1"/>
    </source>
</evidence>
<dbReference type="InterPro" id="IPR036179">
    <property type="entry name" value="Ig-like_dom_sf"/>
</dbReference>
<accession>A0AAV5SBY6</accession>